<comment type="similarity">
    <text evidence="1 3">Belongs to the GcvH family.</text>
</comment>
<comment type="function">
    <text evidence="3">The glycine cleavage system catalyzes the degradation of glycine. The H protein shuttles the methylamine group of glycine from the P protein to the T protein.</text>
</comment>
<dbReference type="PANTHER" id="PTHR11715:SF3">
    <property type="entry name" value="GLYCINE CLEAVAGE SYSTEM H PROTEIN-RELATED"/>
    <property type="match status" value="1"/>
</dbReference>
<dbReference type="GO" id="GO:0019464">
    <property type="term" value="P:glycine decarboxylation via glycine cleavage system"/>
    <property type="evidence" value="ECO:0007669"/>
    <property type="project" value="UniProtKB-UniRule"/>
</dbReference>
<dbReference type="InterPro" id="IPR002930">
    <property type="entry name" value="GCV_H"/>
</dbReference>
<evidence type="ECO:0000256" key="4">
    <source>
        <dbReference type="PIRSR" id="PIRSR617453-50"/>
    </source>
</evidence>
<dbReference type="HAMAP" id="MF_00272">
    <property type="entry name" value="GcvH"/>
    <property type="match status" value="1"/>
</dbReference>
<comment type="cofactor">
    <cofactor evidence="3">
        <name>(R)-lipoate</name>
        <dbReference type="ChEBI" id="CHEBI:83088"/>
    </cofactor>
    <text evidence="3">Binds 1 lipoyl cofactor covalently.</text>
</comment>
<dbReference type="Gene3D" id="2.40.50.100">
    <property type="match status" value="1"/>
</dbReference>
<evidence type="ECO:0000259" key="5">
    <source>
        <dbReference type="PROSITE" id="PS50968"/>
    </source>
</evidence>
<dbReference type="InterPro" id="IPR011053">
    <property type="entry name" value="Single_hybrid_motif"/>
</dbReference>
<proteinExistence type="inferred from homology"/>
<feature type="modified residue" description="N6-lipoyllysine" evidence="3 4">
    <location>
        <position position="67"/>
    </location>
</feature>
<evidence type="ECO:0000256" key="3">
    <source>
        <dbReference type="HAMAP-Rule" id="MF_00272"/>
    </source>
</evidence>
<dbReference type="InterPro" id="IPR017453">
    <property type="entry name" value="GCV_H_sub"/>
</dbReference>
<dbReference type="Pfam" id="PF01597">
    <property type="entry name" value="GCV_H"/>
    <property type="match status" value="1"/>
</dbReference>
<dbReference type="GO" id="GO:0005829">
    <property type="term" value="C:cytosol"/>
    <property type="evidence" value="ECO:0007669"/>
    <property type="project" value="TreeGrafter"/>
</dbReference>
<accession>A0A212T329</accession>
<evidence type="ECO:0000313" key="6">
    <source>
        <dbReference type="EMBL" id="SNC60184.1"/>
    </source>
</evidence>
<dbReference type="EMBL" id="FYEZ01000001">
    <property type="protein sequence ID" value="SNC60184.1"/>
    <property type="molecule type" value="Genomic_DNA"/>
</dbReference>
<dbReference type="PANTHER" id="PTHR11715">
    <property type="entry name" value="GLYCINE CLEAVAGE SYSTEM H PROTEIN"/>
    <property type="match status" value="1"/>
</dbReference>
<feature type="domain" description="Lipoyl-binding" evidence="5">
    <location>
        <begin position="26"/>
        <end position="108"/>
    </location>
</feature>
<evidence type="ECO:0000313" key="7">
    <source>
        <dbReference type="Proteomes" id="UP000198122"/>
    </source>
</evidence>
<evidence type="ECO:0000256" key="2">
    <source>
        <dbReference type="ARBA" id="ARBA00022823"/>
    </source>
</evidence>
<dbReference type="CDD" id="cd06848">
    <property type="entry name" value="GCS_H"/>
    <property type="match status" value="1"/>
</dbReference>
<dbReference type="AlphaFoldDB" id="A0A212T329"/>
<name>A0A212T329_9MICO</name>
<dbReference type="InterPro" id="IPR000089">
    <property type="entry name" value="Biotin_lipoyl"/>
</dbReference>
<protein>
    <recommendedName>
        <fullName evidence="3">Glycine cleavage system H protein</fullName>
    </recommendedName>
</protein>
<dbReference type="Proteomes" id="UP000198122">
    <property type="component" value="Unassembled WGS sequence"/>
</dbReference>
<dbReference type="RefSeq" id="WP_088817262.1">
    <property type="nucleotide sequence ID" value="NZ_FYEZ01000001.1"/>
</dbReference>
<dbReference type="GO" id="GO:0005960">
    <property type="term" value="C:glycine cleavage complex"/>
    <property type="evidence" value="ECO:0007669"/>
    <property type="project" value="InterPro"/>
</dbReference>
<organism evidence="6 7">
    <name type="scientific">Kytococcus aerolatus</name>
    <dbReference type="NCBI Taxonomy" id="592308"/>
    <lineage>
        <taxon>Bacteria</taxon>
        <taxon>Bacillati</taxon>
        <taxon>Actinomycetota</taxon>
        <taxon>Actinomycetes</taxon>
        <taxon>Micrococcales</taxon>
        <taxon>Kytococcaceae</taxon>
        <taxon>Kytococcus</taxon>
    </lineage>
</organism>
<dbReference type="InterPro" id="IPR033753">
    <property type="entry name" value="GCV_H/Fam206"/>
</dbReference>
<evidence type="ECO:0000256" key="1">
    <source>
        <dbReference type="ARBA" id="ARBA00009249"/>
    </source>
</evidence>
<gene>
    <name evidence="3" type="primary">gcvH</name>
    <name evidence="6" type="ORF">SAMN05445756_0224</name>
</gene>
<dbReference type="NCBIfam" id="TIGR00527">
    <property type="entry name" value="gcvH"/>
    <property type="match status" value="1"/>
</dbReference>
<reference evidence="6 7" key="1">
    <citation type="submission" date="2017-06" db="EMBL/GenBank/DDBJ databases">
        <authorList>
            <person name="Kim H.J."/>
            <person name="Triplett B.A."/>
        </authorList>
    </citation>
    <scope>NUCLEOTIDE SEQUENCE [LARGE SCALE GENOMIC DNA]</scope>
    <source>
        <strain evidence="6 7">DSM 22179</strain>
    </source>
</reference>
<comment type="subunit">
    <text evidence="3">The glycine cleavage system is composed of four proteins: P, T, L and H.</text>
</comment>
<keyword evidence="7" id="KW-1185">Reference proteome</keyword>
<dbReference type="SUPFAM" id="SSF51230">
    <property type="entry name" value="Single hybrid motif"/>
    <property type="match status" value="1"/>
</dbReference>
<dbReference type="InterPro" id="IPR003016">
    <property type="entry name" value="2-oxoA_DH_lipoyl-BS"/>
</dbReference>
<dbReference type="OrthoDB" id="9796712at2"/>
<dbReference type="GO" id="GO:0009249">
    <property type="term" value="P:protein lipoylation"/>
    <property type="evidence" value="ECO:0007669"/>
    <property type="project" value="TreeGrafter"/>
</dbReference>
<dbReference type="PROSITE" id="PS50968">
    <property type="entry name" value="BIOTINYL_LIPOYL"/>
    <property type="match status" value="1"/>
</dbReference>
<dbReference type="NCBIfam" id="NF002270">
    <property type="entry name" value="PRK01202.1"/>
    <property type="match status" value="1"/>
</dbReference>
<dbReference type="PROSITE" id="PS00189">
    <property type="entry name" value="LIPOYL"/>
    <property type="match status" value="1"/>
</dbReference>
<sequence>MSELEYPADLQYTDKHEWLREVSEGTYRVGITSYAQDALGDVVFVTLPAVGDTFDRDDAAGEVESTKSVSDVYSPLSGEITAVNDELDATPEAVNNDPYGAGWMFEIKVSDAAELEGLLDAEAYTSSLD</sequence>
<keyword evidence="2 3" id="KW-0450">Lipoyl</keyword>